<evidence type="ECO:0000256" key="1">
    <source>
        <dbReference type="ARBA" id="ARBA00023242"/>
    </source>
</evidence>
<dbReference type="PANTHER" id="PTHR38791">
    <property type="entry name" value="ZN(II)2CYS6 TRANSCRIPTION FACTOR (EUROFUNG)-RELATED-RELATED"/>
    <property type="match status" value="1"/>
</dbReference>
<accession>A0A0G4KCA6</accession>
<dbReference type="InterPro" id="IPR053175">
    <property type="entry name" value="DHMBA_Reg_Transcription_Factor"/>
</dbReference>
<keyword evidence="5" id="KW-1185">Reference proteome</keyword>
<dbReference type="Pfam" id="PF00172">
    <property type="entry name" value="Zn_clus"/>
    <property type="match status" value="1"/>
</dbReference>
<organism evidence="4 5">
    <name type="scientific">Verticillium longisporum</name>
    <name type="common">Verticillium dahliae var. longisporum</name>
    <dbReference type="NCBI Taxonomy" id="100787"/>
    <lineage>
        <taxon>Eukaryota</taxon>
        <taxon>Fungi</taxon>
        <taxon>Dikarya</taxon>
        <taxon>Ascomycota</taxon>
        <taxon>Pezizomycotina</taxon>
        <taxon>Sordariomycetes</taxon>
        <taxon>Hypocreomycetidae</taxon>
        <taxon>Glomerellales</taxon>
        <taxon>Plectosphaerellaceae</taxon>
        <taxon>Verticillium</taxon>
    </lineage>
</organism>
<dbReference type="PROSITE" id="PS00463">
    <property type="entry name" value="ZN2_CY6_FUNGAL_1"/>
    <property type="match status" value="1"/>
</dbReference>
<dbReference type="CDD" id="cd00067">
    <property type="entry name" value="GAL4"/>
    <property type="match status" value="1"/>
</dbReference>
<protein>
    <recommendedName>
        <fullName evidence="3">Zn(2)-C6 fungal-type domain-containing protein</fullName>
    </recommendedName>
</protein>
<dbReference type="Gene3D" id="4.10.240.10">
    <property type="entry name" value="Zn(2)-C6 fungal-type DNA-binding domain"/>
    <property type="match status" value="1"/>
</dbReference>
<dbReference type="STRING" id="100787.A0A0G4KCA6"/>
<feature type="compositionally biased region" description="Polar residues" evidence="2">
    <location>
        <begin position="80"/>
        <end position="97"/>
    </location>
</feature>
<dbReference type="PANTHER" id="PTHR38791:SF13">
    <property type="entry name" value="ZN(2)-C6 FUNGAL-TYPE DOMAIN-CONTAINING PROTEIN"/>
    <property type="match status" value="1"/>
</dbReference>
<dbReference type="EMBL" id="CVQH01000001">
    <property type="protein sequence ID" value="CRJ79763.1"/>
    <property type="molecule type" value="Genomic_DNA"/>
</dbReference>
<feature type="region of interest" description="Disordered" evidence="2">
    <location>
        <begin position="55"/>
        <end position="97"/>
    </location>
</feature>
<dbReference type="SMART" id="SM00066">
    <property type="entry name" value="GAL4"/>
    <property type="match status" value="1"/>
</dbReference>
<evidence type="ECO:0000313" key="4">
    <source>
        <dbReference type="EMBL" id="CRJ79763.1"/>
    </source>
</evidence>
<gene>
    <name evidence="4" type="ORF">BN1708_000091</name>
</gene>
<dbReference type="AlphaFoldDB" id="A0A0G4KCA6"/>
<dbReference type="InterPro" id="IPR001138">
    <property type="entry name" value="Zn2Cys6_DnaBD"/>
</dbReference>
<proteinExistence type="predicted"/>
<dbReference type="Proteomes" id="UP000044602">
    <property type="component" value="Unassembled WGS sequence"/>
</dbReference>
<dbReference type="PROSITE" id="PS50048">
    <property type="entry name" value="ZN2_CY6_FUNGAL_2"/>
    <property type="match status" value="1"/>
</dbReference>
<name>A0A0G4KCA6_VERLO</name>
<keyword evidence="1" id="KW-0539">Nucleus</keyword>
<evidence type="ECO:0000313" key="5">
    <source>
        <dbReference type="Proteomes" id="UP000044602"/>
    </source>
</evidence>
<dbReference type="InterPro" id="IPR036864">
    <property type="entry name" value="Zn2-C6_fun-type_DNA-bd_sf"/>
</dbReference>
<sequence length="148" mass="16395">MVYCGKPSRGCQMCRTRRIKCDETKPTCNQCTKSRRQCPGYKDEFDLVFRNETKATERRAQKANRKALGKGKDVEPPAQPQVQVTKSASSSPASQDGFSIVIPMLDVPVEQMASAAPEASTSTCCRFSSRKCPAATCTTRSTPARWRH</sequence>
<feature type="domain" description="Zn(2)-C6 fungal-type" evidence="3">
    <location>
        <begin position="10"/>
        <end position="38"/>
    </location>
</feature>
<dbReference type="GO" id="GO:0000981">
    <property type="term" value="F:DNA-binding transcription factor activity, RNA polymerase II-specific"/>
    <property type="evidence" value="ECO:0007669"/>
    <property type="project" value="InterPro"/>
</dbReference>
<reference evidence="4 5" key="1">
    <citation type="submission" date="2015-05" db="EMBL/GenBank/DDBJ databases">
        <authorList>
            <person name="Wang D.B."/>
            <person name="Wang M."/>
        </authorList>
    </citation>
    <scope>NUCLEOTIDE SEQUENCE [LARGE SCALE GENOMIC DNA]</scope>
    <source>
        <strain evidence="4">VL1</strain>
    </source>
</reference>
<evidence type="ECO:0000259" key="3">
    <source>
        <dbReference type="PROSITE" id="PS50048"/>
    </source>
</evidence>
<evidence type="ECO:0000256" key="2">
    <source>
        <dbReference type="SAM" id="MobiDB-lite"/>
    </source>
</evidence>
<dbReference type="GO" id="GO:0008270">
    <property type="term" value="F:zinc ion binding"/>
    <property type="evidence" value="ECO:0007669"/>
    <property type="project" value="InterPro"/>
</dbReference>
<dbReference type="SUPFAM" id="SSF57701">
    <property type="entry name" value="Zn2/Cys6 DNA-binding domain"/>
    <property type="match status" value="1"/>
</dbReference>